<evidence type="ECO:0000259" key="1">
    <source>
        <dbReference type="Pfam" id="PF01973"/>
    </source>
</evidence>
<dbReference type="InterPro" id="IPR002826">
    <property type="entry name" value="MptE-like"/>
</dbReference>
<dbReference type="Pfam" id="PF20157">
    <property type="entry name" value="Maf_flag10_N"/>
    <property type="match status" value="1"/>
</dbReference>
<dbReference type="PATRIC" id="fig|1125699.3.peg.430"/>
<feature type="domain" description="6-hydroxymethylpterin diphosphokinase MptE-like" evidence="1">
    <location>
        <begin position="207"/>
        <end position="375"/>
    </location>
</feature>
<organism evidence="3 4">
    <name type="scientific">Treponema maltophilum ATCC 51939</name>
    <dbReference type="NCBI Taxonomy" id="1125699"/>
    <lineage>
        <taxon>Bacteria</taxon>
        <taxon>Pseudomonadati</taxon>
        <taxon>Spirochaetota</taxon>
        <taxon>Spirochaetia</taxon>
        <taxon>Spirochaetales</taxon>
        <taxon>Treponemataceae</taxon>
        <taxon>Treponema</taxon>
    </lineage>
</organism>
<protein>
    <recommendedName>
        <fullName evidence="5">DUF115 domain-containing protein</fullName>
    </recommendedName>
</protein>
<sequence length="644" mass="71415">MLEKNLAAFARRFPALEHNLRLLAENGGSDTKANLLFPLEDTRAAEAKNSQLYAVYKGLLLHSSYNPSAEAHKMLVSENVKNVDTIVFFGAGLGYALSEAAQLYKNKTIVFVEPDPMRLLWAFSLFDWRPVFGVPSCVFLIEAPQQTVIAVLEHYGLNSCAFIAHKAWTAHAAQYFSQLSELVARNKDKHRINERTLEKFGFLWLSNMCKNLRRCAETESINRYKDTGSALPFCIIAAGPTLDDVLPLLPELKKRAVLVCVDTALRSCLRAGIEPHFIAAVDPQYWNARHLSGLESPNSVLITESAVYPSVLRFTCRKIVLCSSMFPLGRYIERFTGKREQLASGGSVASTAWDFARFCGATTVYTAGLDLSYPENKTHAKGSTFEETVHNLSAKLRPAETFNAASIYDNPAYSQESGAYDYDGKAVLSDSRMKLYAWWFESKCAAFPNVKTYALSSKSLCIPGITPVSVQSLLDLPEREREIEAFCAGKIPERAHSDAGMQAEATPQDAPAENGALDKALASLSYDLRSLESLAEHAVKLCGETEAHCKTEGDYAHILSELSRIDDKIRANEASDVASLIFPSTSKLEKLFAERLPKEPPAPPESSYIECARYNIAKSRLVYRTVADSIKTHIHYLQKNGLFV</sequence>
<dbReference type="HOGENOM" id="CLU_026503_0_0_12"/>
<comment type="caution">
    <text evidence="3">The sequence shown here is derived from an EMBL/GenBank/DDBJ whole genome shotgun (WGS) entry which is preliminary data.</text>
</comment>
<dbReference type="PANTHER" id="PTHR41786:SF1">
    <property type="entry name" value="6-HYDROXYMETHYLPTERIN DIPHOSPHOKINASE MPTE-LIKE DOMAIN-CONTAINING PROTEIN"/>
    <property type="match status" value="1"/>
</dbReference>
<dbReference type="eggNOG" id="COG2604">
    <property type="taxonomic scope" value="Bacteria"/>
</dbReference>
<dbReference type="AlphaFoldDB" id="S3K613"/>
<name>S3K613_TREMA</name>
<evidence type="ECO:0000313" key="4">
    <source>
        <dbReference type="Proteomes" id="UP000014541"/>
    </source>
</evidence>
<keyword evidence="4" id="KW-1185">Reference proteome</keyword>
<gene>
    <name evidence="3" type="ORF">HMPREF9194_00424</name>
</gene>
<dbReference type="InterPro" id="IPR045376">
    <property type="entry name" value="Maf_N"/>
</dbReference>
<dbReference type="EMBL" id="ATFF01000002">
    <property type="protein sequence ID" value="EPF32426.1"/>
    <property type="molecule type" value="Genomic_DNA"/>
</dbReference>
<evidence type="ECO:0000259" key="2">
    <source>
        <dbReference type="Pfam" id="PF20157"/>
    </source>
</evidence>
<feature type="domain" description="Glycosyltransferase Maf N-terminal" evidence="2">
    <location>
        <begin position="79"/>
        <end position="132"/>
    </location>
</feature>
<reference evidence="3 4" key="1">
    <citation type="submission" date="2013-04" db="EMBL/GenBank/DDBJ databases">
        <title>The Genome Sequence of Treponema maltophilum ATCC 51939.</title>
        <authorList>
            <consortium name="The Broad Institute Genomics Platform"/>
            <person name="Earl A."/>
            <person name="Ward D."/>
            <person name="Feldgarden M."/>
            <person name="Gevers D."/>
            <person name="Leonetti C."/>
            <person name="Blanton J.M."/>
            <person name="Dewhirst F.E."/>
            <person name="Izard J."/>
            <person name="Walker B."/>
            <person name="Young S."/>
            <person name="Zeng Q."/>
            <person name="Gargeya S."/>
            <person name="Fitzgerald M."/>
            <person name="Haas B."/>
            <person name="Abouelleil A."/>
            <person name="Allen A.W."/>
            <person name="Alvarado L."/>
            <person name="Arachchi H.M."/>
            <person name="Berlin A.M."/>
            <person name="Chapman S.B."/>
            <person name="Gainer-Dewar J."/>
            <person name="Goldberg J."/>
            <person name="Griggs A."/>
            <person name="Gujja S."/>
            <person name="Hansen M."/>
            <person name="Howarth C."/>
            <person name="Imamovic A."/>
            <person name="Ireland A."/>
            <person name="Larimer J."/>
            <person name="McCowan C."/>
            <person name="Murphy C."/>
            <person name="Pearson M."/>
            <person name="Poon T.W."/>
            <person name="Priest M."/>
            <person name="Roberts A."/>
            <person name="Saif S."/>
            <person name="Shea T."/>
            <person name="Sisk P."/>
            <person name="Sykes S."/>
            <person name="Wortman J."/>
            <person name="Nusbaum C."/>
            <person name="Birren B."/>
        </authorList>
    </citation>
    <scope>NUCLEOTIDE SEQUENCE [LARGE SCALE GENOMIC DNA]</scope>
    <source>
        <strain evidence="3 4">ATCC 51939</strain>
    </source>
</reference>
<evidence type="ECO:0000313" key="3">
    <source>
        <dbReference type="EMBL" id="EPF32426.1"/>
    </source>
</evidence>
<proteinExistence type="predicted"/>
<dbReference type="Proteomes" id="UP000014541">
    <property type="component" value="Unassembled WGS sequence"/>
</dbReference>
<dbReference type="PANTHER" id="PTHR41786">
    <property type="entry name" value="MOTILITY ACCESSORY FACTOR MAF"/>
    <property type="match status" value="1"/>
</dbReference>
<dbReference type="Pfam" id="PF01973">
    <property type="entry name" value="MptE-like"/>
    <property type="match status" value="1"/>
</dbReference>
<evidence type="ECO:0008006" key="5">
    <source>
        <dbReference type="Google" id="ProtNLM"/>
    </source>
</evidence>
<accession>S3K613</accession>
<dbReference type="STRING" id="1125699.HMPREF9194_00424"/>